<dbReference type="InterPro" id="IPR032866">
    <property type="entry name" value="Prok_Ub"/>
</dbReference>
<sequence length="72" mass="8251">MEAMKRIFMIGRKVLPDPNPTASVREVQRIHAANFPMVRQTTVFEEDGVPEEYNGELVLMYKYVLPPTKVNG</sequence>
<dbReference type="RefSeq" id="WP_228085444.1">
    <property type="nucleotide sequence ID" value="NZ_JACVHL010000002.1"/>
</dbReference>
<name>A0A9Q3U7I2_VIBPH</name>
<evidence type="ECO:0008006" key="3">
    <source>
        <dbReference type="Google" id="ProtNLM"/>
    </source>
</evidence>
<dbReference type="Proteomes" id="UP000726777">
    <property type="component" value="Unassembled WGS sequence"/>
</dbReference>
<comment type="caution">
    <text evidence="1">The sequence shown here is derived from an EMBL/GenBank/DDBJ whole genome shotgun (WGS) entry which is preliminary data.</text>
</comment>
<gene>
    <name evidence="1" type="ORF">IB292_01845</name>
</gene>
<evidence type="ECO:0000313" key="1">
    <source>
        <dbReference type="EMBL" id="MCC3803769.1"/>
    </source>
</evidence>
<dbReference type="AlphaFoldDB" id="A0A9Q3U7I2"/>
<evidence type="ECO:0000313" key="2">
    <source>
        <dbReference type="Proteomes" id="UP000726777"/>
    </source>
</evidence>
<proteinExistence type="predicted"/>
<dbReference type="EMBL" id="JACVHL010000002">
    <property type="protein sequence ID" value="MCC3803769.1"/>
    <property type="molecule type" value="Genomic_DNA"/>
</dbReference>
<dbReference type="Pfam" id="PF14454">
    <property type="entry name" value="Prok_Ub"/>
    <property type="match status" value="1"/>
</dbReference>
<organism evidence="1 2">
    <name type="scientific">Vibrio parahaemolyticus</name>
    <dbReference type="NCBI Taxonomy" id="670"/>
    <lineage>
        <taxon>Bacteria</taxon>
        <taxon>Pseudomonadati</taxon>
        <taxon>Pseudomonadota</taxon>
        <taxon>Gammaproteobacteria</taxon>
        <taxon>Vibrionales</taxon>
        <taxon>Vibrionaceae</taxon>
        <taxon>Vibrio</taxon>
    </lineage>
</organism>
<protein>
    <recommendedName>
        <fullName evidence="3">PRTRC system protein C</fullName>
    </recommendedName>
</protein>
<reference evidence="1" key="1">
    <citation type="submission" date="2020-09" db="EMBL/GenBank/DDBJ databases">
        <title>Genome sequence of Vibrio parahaemolyticus isolates.</title>
        <authorList>
            <person name="Hammerl J.A."/>
            <person name="Strauch E."/>
        </authorList>
    </citation>
    <scope>NUCLEOTIDE SEQUENCE</scope>
    <source>
        <strain evidence="1">17-VB00146</strain>
    </source>
</reference>
<accession>A0A9Q3U7I2</accession>